<feature type="region of interest" description="Disordered" evidence="4">
    <location>
        <begin position="452"/>
        <end position="549"/>
    </location>
</feature>
<dbReference type="SUPFAM" id="SSF109993">
    <property type="entry name" value="VPS9 domain"/>
    <property type="match status" value="1"/>
</dbReference>
<dbReference type="InParanoid" id="A0A6P6YGH9"/>
<dbReference type="Gene3D" id="3.30.505.10">
    <property type="entry name" value="SH2 domain"/>
    <property type="match status" value="1"/>
</dbReference>
<feature type="compositionally biased region" description="Polar residues" evidence="4">
    <location>
        <begin position="181"/>
        <end position="190"/>
    </location>
</feature>
<protein>
    <submittedName>
        <fullName evidence="9">Protein sprint-like isoform X1</fullName>
    </submittedName>
</protein>
<dbReference type="InterPro" id="IPR003123">
    <property type="entry name" value="VPS9"/>
</dbReference>
<dbReference type="GO" id="GO:0005829">
    <property type="term" value="C:cytosol"/>
    <property type="evidence" value="ECO:0007669"/>
    <property type="project" value="TreeGrafter"/>
</dbReference>
<feature type="compositionally biased region" description="Acidic residues" evidence="4">
    <location>
        <begin position="101"/>
        <end position="167"/>
    </location>
</feature>
<dbReference type="Proteomes" id="UP000515146">
    <property type="component" value="Unplaced"/>
</dbReference>
<dbReference type="SUPFAM" id="SSF54236">
    <property type="entry name" value="Ubiquitin-like"/>
    <property type="match status" value="1"/>
</dbReference>
<feature type="compositionally biased region" description="Low complexity" evidence="4">
    <location>
        <begin position="593"/>
        <end position="607"/>
    </location>
</feature>
<dbReference type="OrthoDB" id="21085at2759"/>
<feature type="region of interest" description="Disordered" evidence="4">
    <location>
        <begin position="71"/>
        <end position="190"/>
    </location>
</feature>
<evidence type="ECO:0000256" key="3">
    <source>
        <dbReference type="PROSITE-ProRule" id="PRU00191"/>
    </source>
</evidence>
<dbReference type="GO" id="GO:0005096">
    <property type="term" value="F:GTPase activator activity"/>
    <property type="evidence" value="ECO:0007669"/>
    <property type="project" value="UniProtKB-KW"/>
</dbReference>
<feature type="region of interest" description="Disordered" evidence="4">
    <location>
        <begin position="227"/>
        <end position="256"/>
    </location>
</feature>
<evidence type="ECO:0000259" key="6">
    <source>
        <dbReference type="PROSITE" id="PS50200"/>
    </source>
</evidence>
<dbReference type="InterPro" id="IPR036860">
    <property type="entry name" value="SH2_dom_sf"/>
</dbReference>
<dbReference type="RefSeq" id="XP_027203919.1">
    <property type="nucleotide sequence ID" value="XM_027348118.1"/>
</dbReference>
<dbReference type="SMART" id="SM00252">
    <property type="entry name" value="SH2"/>
    <property type="match status" value="1"/>
</dbReference>
<dbReference type="PROSITE" id="PS51205">
    <property type="entry name" value="VPS9"/>
    <property type="match status" value="1"/>
</dbReference>
<sequence>MTVNQNQNHQRQRSSPIIIHSNKKIHSLIKQFDCNLNASAKETTTLSMTTTTTETSSPLIQSLTKPSLKHMFLSHNNDNDNRQKMNGNQRHSTEDFLPEGNVDDDDDDDDLHQENDGDELDHEEDEDEDDDDIEGEEIAYEIDADDEQSNDMLDDNTDYDDRDDEDDGPKSTSPGPVAPRSSVTKIDPSTKSMIKVVSIMKNHSNSNHQNQSPKTITSFINEKMKELPPSSTTTQQQESEDSAADVSYERTTSDLAESDLEDTTTLTTVDTMNAITNLQDNIKELSYDQRFKMTQTIWYLPHINRATVVHYLQRKAVGVFIVRQSSKPNTMAVSVRLPQGRGPHVEHYLIEKIFKQQPVQSNQQSKSTTSVFRLEGSEHYFSTILQLVLHYSKCQDELPVQLTLPSVLLNSNRSHLTSLALLGQEFWQSKFVSLKQLPKNSLNNETLAMINQNQQKSEESQQKQQQPTTKQYNRQQARRNNSNSSESNQSNKSSSMSMSPRPPSFDVRSRRNTSTDSASPPTTTTNNSQNIITLSTPPPLPPKNPSMICDPQNVVAKIITENDSNHHPILSSSSPTIATTLVEVHNNQQQQISSRLPPSSSNRLPNAYVPPPIPPRNNRNSPNGSTPPPPPPQKPPLPSNGPPLSSLRSKKPHSNQQQQQQKVSTLNELLSPMSMTESEIEMAKFSLQRKIAPNILEVDEYDDDDISNEKSLINRNYYNQMINQATSSPIIIEDDEIKNQKTPSPAPAHAIASFPSHHSEQLLHSLPCDVQQSVKCDVCTQTYDTNKNLQQPQQNGRITRANSSLSCFYMDPIDALVAINQQQQQPKRHSDPELASKNSQNTMDTLETNHQQQQSTFTMSHSLESLLENFRHRFATAASGSELYSIRETILNERRNQFIQQQQQQQQTNVPKHDTGFSTVDSAWQWHSVVGQNDHNGGIINRSAAAQLEHLKRSSITTNGSMKSDITTVEDLISAKAPELAVPKITHIDSINMIHKQLVQQDQQCCNNNDRERKLTAKSIATDVCTEFSEPWNRDIVESLFISELHQGDIHQQSNHQIDDYDDDNNSTRQLLNNDLINFNSFLLNQEQHLHGGVGLLSQTNEDDYDSVAEDEIIDDSLTTNNHQGQFFKRDDSQITLKDKNQHSSTTDDGIKLNIAFNISNYVFELASRKDNTFAKSIDNFIECTKETTDPNPSVILGYVRQFMNGMKNYLIKHGEGDFINVVQNERSRLKPNQFLNIDSILEVSLQKLIIKPLKNFLYELFIRSHTMSGSLKILSTNIKLAQNKSPEELGIRPELLPIEPRIMAEIQKNLRRLQQSYSPIKKLEHLLKCIAILNGNFKEKLSKFDGDNNKQQKTKQSKSNRAFNGDDLLPMLVYLIVHCGVISAEIESEYMLGLLHPSILNGEGSYYLTVLSSAIQVLKTMYTADNARSLEDIITLNGNNTNGQSSLFSMLRSQPSENLQRQMNSSNKIMNGKSLATTIVTSNPLALPSIANMQAYMKIMIPNELTSIITCKTVPVRHNMTTKEVCRMIAHTFRITNPEDYSLYRIKENGLEEIQLLDNEYPQVIKSELMARNESTMFAYKRCDAKFIWPITSPN</sequence>
<dbReference type="GO" id="GO:0005085">
    <property type="term" value="F:guanyl-nucleotide exchange factor activity"/>
    <property type="evidence" value="ECO:0007669"/>
    <property type="project" value="InterPro"/>
</dbReference>
<dbReference type="SMART" id="SM00314">
    <property type="entry name" value="RA"/>
    <property type="match status" value="1"/>
</dbReference>
<feature type="compositionally biased region" description="Pro residues" evidence="4">
    <location>
        <begin position="625"/>
        <end position="641"/>
    </location>
</feature>
<dbReference type="GO" id="GO:0031267">
    <property type="term" value="F:small GTPase binding"/>
    <property type="evidence" value="ECO:0007669"/>
    <property type="project" value="TreeGrafter"/>
</dbReference>
<dbReference type="SMART" id="SM00167">
    <property type="entry name" value="VPS9"/>
    <property type="match status" value="1"/>
</dbReference>
<dbReference type="SUPFAM" id="SSF55550">
    <property type="entry name" value="SH2 domain"/>
    <property type="match status" value="1"/>
</dbReference>
<dbReference type="InterPro" id="IPR037191">
    <property type="entry name" value="VPS9_dom_sf"/>
</dbReference>
<dbReference type="Pfam" id="PF02204">
    <property type="entry name" value="VPS9"/>
    <property type="match status" value="1"/>
</dbReference>
<dbReference type="GO" id="GO:0007165">
    <property type="term" value="P:signal transduction"/>
    <property type="evidence" value="ECO:0007669"/>
    <property type="project" value="InterPro"/>
</dbReference>
<dbReference type="PROSITE" id="PS50001">
    <property type="entry name" value="SH2"/>
    <property type="match status" value="1"/>
</dbReference>
<name>A0A6P6YGH9_DERPT</name>
<feature type="region of interest" description="Disordered" evidence="4">
    <location>
        <begin position="586"/>
        <end position="664"/>
    </location>
</feature>
<proteinExistence type="inferred from homology"/>
<dbReference type="FunCoup" id="A0A6P6YGH9">
    <property type="interactions" value="326"/>
</dbReference>
<dbReference type="InterPro" id="IPR000980">
    <property type="entry name" value="SH2"/>
</dbReference>
<keyword evidence="8" id="KW-1185">Reference proteome</keyword>
<gene>
    <name evidence="9" type="primary">LOC113797696</name>
</gene>
<organism evidence="8 9">
    <name type="scientific">Dermatophagoides pteronyssinus</name>
    <name type="common">European house dust mite</name>
    <dbReference type="NCBI Taxonomy" id="6956"/>
    <lineage>
        <taxon>Eukaryota</taxon>
        <taxon>Metazoa</taxon>
        <taxon>Ecdysozoa</taxon>
        <taxon>Arthropoda</taxon>
        <taxon>Chelicerata</taxon>
        <taxon>Arachnida</taxon>
        <taxon>Acari</taxon>
        <taxon>Acariformes</taxon>
        <taxon>Sarcoptiformes</taxon>
        <taxon>Astigmata</taxon>
        <taxon>Psoroptidia</taxon>
        <taxon>Analgoidea</taxon>
        <taxon>Pyroglyphidae</taxon>
        <taxon>Dermatophagoidinae</taxon>
        <taxon>Dermatophagoides</taxon>
    </lineage>
</organism>
<evidence type="ECO:0000256" key="2">
    <source>
        <dbReference type="ARBA" id="ARBA00022468"/>
    </source>
</evidence>
<dbReference type="PANTHER" id="PTHR23101">
    <property type="entry name" value="RAB GDP/GTP EXCHANGE FACTOR"/>
    <property type="match status" value="1"/>
</dbReference>
<dbReference type="GO" id="GO:0030139">
    <property type="term" value="C:endocytic vesicle"/>
    <property type="evidence" value="ECO:0007669"/>
    <property type="project" value="TreeGrafter"/>
</dbReference>
<feature type="compositionally biased region" description="Low complexity" evidence="4">
    <location>
        <begin position="512"/>
        <end position="535"/>
    </location>
</feature>
<dbReference type="Pfam" id="PF23268">
    <property type="entry name" value="RIN1"/>
    <property type="match status" value="1"/>
</dbReference>
<dbReference type="KEGG" id="dpte:113797696"/>
<evidence type="ECO:0000256" key="4">
    <source>
        <dbReference type="SAM" id="MobiDB-lite"/>
    </source>
</evidence>
<dbReference type="InterPro" id="IPR045046">
    <property type="entry name" value="Vps9-like"/>
</dbReference>
<dbReference type="Pfam" id="PF00788">
    <property type="entry name" value="RA"/>
    <property type="match status" value="1"/>
</dbReference>
<feature type="compositionally biased region" description="Low complexity" evidence="4">
    <location>
        <begin position="473"/>
        <end position="499"/>
    </location>
</feature>
<evidence type="ECO:0000313" key="9">
    <source>
        <dbReference type="RefSeq" id="XP_027203919.1"/>
    </source>
</evidence>
<dbReference type="Pfam" id="PF00017">
    <property type="entry name" value="SH2"/>
    <property type="match status" value="1"/>
</dbReference>
<evidence type="ECO:0000259" key="5">
    <source>
        <dbReference type="PROSITE" id="PS50001"/>
    </source>
</evidence>
<evidence type="ECO:0000313" key="8">
    <source>
        <dbReference type="Proteomes" id="UP000515146"/>
    </source>
</evidence>
<dbReference type="InterPro" id="IPR000159">
    <property type="entry name" value="RA_dom"/>
</dbReference>
<dbReference type="InterPro" id="IPR029071">
    <property type="entry name" value="Ubiquitin-like_domsf"/>
</dbReference>
<comment type="similarity">
    <text evidence="1">Belongs to the RIN (Ras interaction/interference) family.</text>
</comment>
<feature type="domain" description="SH2" evidence="5">
    <location>
        <begin position="298"/>
        <end position="406"/>
    </location>
</feature>
<dbReference type="OMA" id="CKMIAHK"/>
<dbReference type="PROSITE" id="PS50200">
    <property type="entry name" value="RA"/>
    <property type="match status" value="1"/>
</dbReference>
<reference evidence="9" key="1">
    <citation type="submission" date="2025-08" db="UniProtKB">
        <authorList>
            <consortium name="RefSeq"/>
        </authorList>
    </citation>
    <scope>IDENTIFICATION</scope>
    <source>
        <strain evidence="9">Airmid</strain>
    </source>
</reference>
<keyword evidence="2" id="KW-0343">GTPase activation</keyword>
<feature type="domain" description="VPS9" evidence="7">
    <location>
        <begin position="1269"/>
        <end position="1428"/>
    </location>
</feature>
<dbReference type="PANTHER" id="PTHR23101:SF104">
    <property type="entry name" value="PROTEIN SPRINT"/>
    <property type="match status" value="1"/>
</dbReference>
<dbReference type="Gene3D" id="1.20.1050.80">
    <property type="entry name" value="VPS9 domain"/>
    <property type="match status" value="1"/>
</dbReference>
<dbReference type="GO" id="GO:0016192">
    <property type="term" value="P:vesicle-mediated transport"/>
    <property type="evidence" value="ECO:0007669"/>
    <property type="project" value="InterPro"/>
</dbReference>
<feature type="domain" description="Ras-associating" evidence="6">
    <location>
        <begin position="1511"/>
        <end position="1586"/>
    </location>
</feature>
<accession>A0A6P6YGH9</accession>
<evidence type="ECO:0000259" key="7">
    <source>
        <dbReference type="PROSITE" id="PS51205"/>
    </source>
</evidence>
<keyword evidence="3" id="KW-0727">SH2 domain</keyword>
<evidence type="ECO:0000256" key="1">
    <source>
        <dbReference type="ARBA" id="ARBA00006919"/>
    </source>
</evidence>
<dbReference type="CDD" id="cd01776">
    <property type="entry name" value="RA_Rin"/>
    <property type="match status" value="1"/>
</dbReference>